<dbReference type="PROSITE" id="PS00099">
    <property type="entry name" value="THIOLASE_3"/>
    <property type="match status" value="1"/>
</dbReference>
<evidence type="ECO:0000313" key="14">
    <source>
        <dbReference type="Proteomes" id="UP000198995"/>
    </source>
</evidence>
<dbReference type="Gene3D" id="3.40.47.10">
    <property type="match status" value="2"/>
</dbReference>
<dbReference type="InterPro" id="IPR016039">
    <property type="entry name" value="Thiolase-like"/>
</dbReference>
<feature type="active site" description="Acyl-thioester intermediate" evidence="9">
    <location>
        <position position="89"/>
    </location>
</feature>
<organism evidence="13 14">
    <name type="scientific">Peptococcus niger</name>
    <dbReference type="NCBI Taxonomy" id="2741"/>
    <lineage>
        <taxon>Bacteria</taxon>
        <taxon>Bacillati</taxon>
        <taxon>Bacillota</taxon>
        <taxon>Clostridia</taxon>
        <taxon>Eubacteriales</taxon>
        <taxon>Peptococcaceae</taxon>
        <taxon>Peptococcus</taxon>
    </lineage>
</organism>
<evidence type="ECO:0000256" key="7">
    <source>
        <dbReference type="ARBA" id="ARBA00044137"/>
    </source>
</evidence>
<feature type="active site" description="Proton acceptor" evidence="9">
    <location>
        <position position="349"/>
    </location>
</feature>
<gene>
    <name evidence="13" type="ORF">SAMN04489866_11517</name>
</gene>
<dbReference type="EMBL" id="FNAF01000015">
    <property type="protein sequence ID" value="SDE05626.1"/>
    <property type="molecule type" value="Genomic_DNA"/>
</dbReference>
<evidence type="ECO:0000256" key="4">
    <source>
        <dbReference type="ARBA" id="ARBA00022679"/>
    </source>
</evidence>
<dbReference type="InterPro" id="IPR020617">
    <property type="entry name" value="Thiolase_C"/>
</dbReference>
<evidence type="ECO:0000259" key="11">
    <source>
        <dbReference type="Pfam" id="PF00108"/>
    </source>
</evidence>
<evidence type="ECO:0000256" key="5">
    <source>
        <dbReference type="ARBA" id="ARBA00023315"/>
    </source>
</evidence>
<feature type="active site" description="Proton acceptor" evidence="9">
    <location>
        <position position="379"/>
    </location>
</feature>
<dbReference type="EC" id="2.3.1.9" evidence="3"/>
<comment type="similarity">
    <text evidence="2 10">Belongs to the thiolase-like superfamily. Thiolase family.</text>
</comment>
<dbReference type="OrthoDB" id="56116at2"/>
<dbReference type="Proteomes" id="UP000198995">
    <property type="component" value="Unassembled WGS sequence"/>
</dbReference>
<dbReference type="PROSITE" id="PS00098">
    <property type="entry name" value="THIOLASE_1"/>
    <property type="match status" value="1"/>
</dbReference>
<evidence type="ECO:0000256" key="3">
    <source>
        <dbReference type="ARBA" id="ARBA00012705"/>
    </source>
</evidence>
<dbReference type="PROSITE" id="PS00737">
    <property type="entry name" value="THIOLASE_2"/>
    <property type="match status" value="1"/>
</dbReference>
<dbReference type="InterPro" id="IPR020616">
    <property type="entry name" value="Thiolase_N"/>
</dbReference>
<dbReference type="SUPFAM" id="SSF53901">
    <property type="entry name" value="Thiolase-like"/>
    <property type="match status" value="2"/>
</dbReference>
<dbReference type="PIRSF" id="PIRSF000429">
    <property type="entry name" value="Ac-CoA_Ac_transf"/>
    <property type="match status" value="1"/>
</dbReference>
<dbReference type="InterPro" id="IPR020613">
    <property type="entry name" value="Thiolase_CS"/>
</dbReference>
<dbReference type="InterPro" id="IPR020615">
    <property type="entry name" value="Thiolase_acyl_enz_int_AS"/>
</dbReference>
<dbReference type="RefSeq" id="WP_091792336.1">
    <property type="nucleotide sequence ID" value="NZ_FNAF01000015.1"/>
</dbReference>
<dbReference type="Pfam" id="PF00108">
    <property type="entry name" value="Thiolase_N"/>
    <property type="match status" value="1"/>
</dbReference>
<evidence type="ECO:0000313" key="13">
    <source>
        <dbReference type="EMBL" id="SDE05626.1"/>
    </source>
</evidence>
<dbReference type="AlphaFoldDB" id="A0A1G6ZVL1"/>
<dbReference type="FunFam" id="3.40.47.10:FF:000010">
    <property type="entry name" value="Acetyl-CoA acetyltransferase (Thiolase)"/>
    <property type="match status" value="1"/>
</dbReference>
<comment type="subcellular location">
    <subcellularLocation>
        <location evidence="1">Cytoplasm</location>
    </subcellularLocation>
</comment>
<proteinExistence type="inferred from homology"/>
<dbReference type="GO" id="GO:0003985">
    <property type="term" value="F:acetyl-CoA C-acetyltransferase activity"/>
    <property type="evidence" value="ECO:0007669"/>
    <property type="project" value="UniProtKB-EC"/>
</dbReference>
<name>A0A1G6ZVL1_PEPNI</name>
<keyword evidence="4 10" id="KW-0808">Transferase</keyword>
<keyword evidence="5 10" id="KW-0012">Acyltransferase</keyword>
<comment type="catalytic activity">
    <reaction evidence="8">
        <text>2 acetyl-CoA = acetoacetyl-CoA + CoA</text>
        <dbReference type="Rhea" id="RHEA:21036"/>
        <dbReference type="ChEBI" id="CHEBI:57286"/>
        <dbReference type="ChEBI" id="CHEBI:57287"/>
        <dbReference type="ChEBI" id="CHEBI:57288"/>
        <dbReference type="EC" id="2.3.1.9"/>
    </reaction>
</comment>
<protein>
    <recommendedName>
        <fullName evidence="7">Acetyl-CoA acetyltransferase</fullName>
        <ecNumber evidence="3">2.3.1.9</ecNumber>
    </recommendedName>
    <alternativeName>
        <fullName evidence="6">Acetoacetyl-CoA thiolase</fullName>
    </alternativeName>
</protein>
<evidence type="ECO:0000259" key="12">
    <source>
        <dbReference type="Pfam" id="PF02803"/>
    </source>
</evidence>
<dbReference type="InterPro" id="IPR020610">
    <property type="entry name" value="Thiolase_AS"/>
</dbReference>
<evidence type="ECO:0000256" key="1">
    <source>
        <dbReference type="ARBA" id="ARBA00004496"/>
    </source>
</evidence>
<dbReference type="PANTHER" id="PTHR18919">
    <property type="entry name" value="ACETYL-COA C-ACYLTRANSFERASE"/>
    <property type="match status" value="1"/>
</dbReference>
<dbReference type="CDD" id="cd00751">
    <property type="entry name" value="thiolase"/>
    <property type="match status" value="1"/>
</dbReference>
<evidence type="ECO:0000256" key="2">
    <source>
        <dbReference type="ARBA" id="ARBA00010982"/>
    </source>
</evidence>
<dbReference type="STRING" id="2741.SAMN04489866_11517"/>
<accession>A0A1G6ZVL1</accession>
<keyword evidence="14" id="KW-1185">Reference proteome</keyword>
<reference evidence="13 14" key="1">
    <citation type="submission" date="2016-10" db="EMBL/GenBank/DDBJ databases">
        <authorList>
            <person name="de Groot N.N."/>
        </authorList>
    </citation>
    <scope>NUCLEOTIDE SEQUENCE [LARGE SCALE GENOMIC DNA]</scope>
    <source>
        <strain evidence="13 14">DSM 20475</strain>
    </source>
</reference>
<dbReference type="PANTHER" id="PTHR18919:SF107">
    <property type="entry name" value="ACETYL-COA ACETYLTRANSFERASE, CYTOSOLIC"/>
    <property type="match status" value="1"/>
</dbReference>
<evidence type="ECO:0000256" key="10">
    <source>
        <dbReference type="RuleBase" id="RU003557"/>
    </source>
</evidence>
<evidence type="ECO:0000256" key="9">
    <source>
        <dbReference type="PIRSR" id="PIRSR000429-1"/>
    </source>
</evidence>
<evidence type="ECO:0000256" key="6">
    <source>
        <dbReference type="ARBA" id="ARBA00030755"/>
    </source>
</evidence>
<evidence type="ECO:0000256" key="8">
    <source>
        <dbReference type="ARBA" id="ARBA00051550"/>
    </source>
</evidence>
<dbReference type="NCBIfam" id="TIGR01930">
    <property type="entry name" value="AcCoA-C-Actrans"/>
    <property type="match status" value="1"/>
</dbReference>
<dbReference type="GO" id="GO:0005737">
    <property type="term" value="C:cytoplasm"/>
    <property type="evidence" value="ECO:0007669"/>
    <property type="project" value="UniProtKB-SubCell"/>
</dbReference>
<dbReference type="Pfam" id="PF02803">
    <property type="entry name" value="Thiolase_C"/>
    <property type="match status" value="1"/>
</dbReference>
<feature type="domain" description="Thiolase N-terminal" evidence="11">
    <location>
        <begin position="5"/>
        <end position="263"/>
    </location>
</feature>
<dbReference type="InterPro" id="IPR002155">
    <property type="entry name" value="Thiolase"/>
</dbReference>
<feature type="domain" description="Thiolase C-terminal" evidence="12">
    <location>
        <begin position="271"/>
        <end position="392"/>
    </location>
</feature>
<sequence length="393" mass="40926">MSKKIVLAGACRTAVGKMGGTLANTPATDLATHVIKESIKRAGIKPTDVDQVLLGCVLQAGLGQNMARQASVNAGLPVEVPAMTLNILCGSGLNAVNTAAFMIQAGAADVIIAGGAENMSAAPYLVKQGRYGYRMGHGQLLDTMISDGLTDAFNQYHMGVTAENVAEKYGLTREELDEFAAWSQQKACKAIADGKFKEEIVPIEIKKKKETIVFDTDEGPREGVTAEGISRLKPAFKEGGVVTAANASGINDGAATVVVMSEEKAKELGVTPMAYWVDGALGGVDPAIMGIGPVAATRNVLARTGLKIEDFDLYEANEAFAAQAVAVGKDLGFDNDKLNVNGGAIALGHPVGCSGARILVTLLYEMQRRDAKRGLATLCIGGGMGAAAVIERK</sequence>